<dbReference type="AlphaFoldDB" id="A0AAU9QWG7"/>
<organism evidence="2 3">
    <name type="scientific">Vibrio jasicida</name>
    <dbReference type="NCBI Taxonomy" id="766224"/>
    <lineage>
        <taxon>Bacteria</taxon>
        <taxon>Pseudomonadati</taxon>
        <taxon>Pseudomonadota</taxon>
        <taxon>Gammaproteobacteria</taxon>
        <taxon>Vibrionales</taxon>
        <taxon>Vibrionaceae</taxon>
        <taxon>Vibrio</taxon>
    </lineage>
</organism>
<keyword evidence="1" id="KW-0732">Signal</keyword>
<dbReference type="PROSITE" id="PS51257">
    <property type="entry name" value="PROKAR_LIPOPROTEIN"/>
    <property type="match status" value="1"/>
</dbReference>
<dbReference type="Proteomes" id="UP001295462">
    <property type="component" value="Unassembled WGS sequence"/>
</dbReference>
<evidence type="ECO:0000313" key="2">
    <source>
        <dbReference type="EMBL" id="CAH1603510.1"/>
    </source>
</evidence>
<feature type="signal peptide" evidence="1">
    <location>
        <begin position="1"/>
        <end position="25"/>
    </location>
</feature>
<dbReference type="EMBL" id="CAKMUD010000127">
    <property type="protein sequence ID" value="CAH1603510.1"/>
    <property type="molecule type" value="Genomic_DNA"/>
</dbReference>
<gene>
    <name evidence="2" type="ORF">THF1A12_70229</name>
</gene>
<name>A0AAU9QWG7_9VIBR</name>
<comment type="caution">
    <text evidence="2">The sequence shown here is derived from an EMBL/GenBank/DDBJ whole genome shotgun (WGS) entry which is preliminary data.</text>
</comment>
<protein>
    <recommendedName>
        <fullName evidence="4">Adhesin</fullName>
    </recommendedName>
</protein>
<sequence length="130" mass="14311">MLFYREVTMKYALLVTALIGFPALSSTTLTISCAEYGSDRYTYGATVTDTLLTYNENHNGNVTKGTSKVISIEQKPNYLRFITEEKGYNSVSKNVYELKDKVLTMNTVSTQGGEVIFSGGGQMSNACVVF</sequence>
<reference evidence="2" key="1">
    <citation type="submission" date="2022-01" db="EMBL/GenBank/DDBJ databases">
        <authorList>
            <person name="Lagorce A."/>
        </authorList>
    </citation>
    <scope>NUCLEOTIDE SEQUENCE</scope>
    <source>
        <strain evidence="2">Th15_F1_A12</strain>
    </source>
</reference>
<feature type="chain" id="PRO_5043403943" description="Adhesin" evidence="1">
    <location>
        <begin position="26"/>
        <end position="130"/>
    </location>
</feature>
<evidence type="ECO:0000256" key="1">
    <source>
        <dbReference type="SAM" id="SignalP"/>
    </source>
</evidence>
<evidence type="ECO:0008006" key="4">
    <source>
        <dbReference type="Google" id="ProtNLM"/>
    </source>
</evidence>
<evidence type="ECO:0000313" key="3">
    <source>
        <dbReference type="Proteomes" id="UP001295462"/>
    </source>
</evidence>
<accession>A0AAU9QWG7</accession>
<proteinExistence type="predicted"/>